<name>A0A9D4ZAD6_ADICA</name>
<dbReference type="EMBL" id="JABFUD020000018">
    <property type="protein sequence ID" value="KAI5066535.1"/>
    <property type="molecule type" value="Genomic_DNA"/>
</dbReference>
<keyword evidence="2" id="KW-1185">Reference proteome</keyword>
<evidence type="ECO:0000313" key="2">
    <source>
        <dbReference type="Proteomes" id="UP000886520"/>
    </source>
</evidence>
<feature type="non-terminal residue" evidence="1">
    <location>
        <position position="123"/>
    </location>
</feature>
<protein>
    <submittedName>
        <fullName evidence="1">Uncharacterized protein</fullName>
    </submittedName>
</protein>
<gene>
    <name evidence="1" type="ORF">GOP47_0019159</name>
</gene>
<organism evidence="1 2">
    <name type="scientific">Adiantum capillus-veneris</name>
    <name type="common">Maidenhair fern</name>
    <dbReference type="NCBI Taxonomy" id="13818"/>
    <lineage>
        <taxon>Eukaryota</taxon>
        <taxon>Viridiplantae</taxon>
        <taxon>Streptophyta</taxon>
        <taxon>Embryophyta</taxon>
        <taxon>Tracheophyta</taxon>
        <taxon>Polypodiopsida</taxon>
        <taxon>Polypodiidae</taxon>
        <taxon>Polypodiales</taxon>
        <taxon>Pteridineae</taxon>
        <taxon>Pteridaceae</taxon>
        <taxon>Vittarioideae</taxon>
        <taxon>Adiantum</taxon>
    </lineage>
</organism>
<dbReference type="Proteomes" id="UP000886520">
    <property type="component" value="Chromosome 18"/>
</dbReference>
<reference evidence="1" key="1">
    <citation type="submission" date="2021-01" db="EMBL/GenBank/DDBJ databases">
        <title>Adiantum capillus-veneris genome.</title>
        <authorList>
            <person name="Fang Y."/>
            <person name="Liao Q."/>
        </authorList>
    </citation>
    <scope>NUCLEOTIDE SEQUENCE</scope>
    <source>
        <strain evidence="1">H3</strain>
        <tissue evidence="1">Leaf</tissue>
    </source>
</reference>
<evidence type="ECO:0000313" key="1">
    <source>
        <dbReference type="EMBL" id="KAI5066535.1"/>
    </source>
</evidence>
<proteinExistence type="predicted"/>
<accession>A0A9D4ZAD6</accession>
<dbReference type="AlphaFoldDB" id="A0A9D4ZAD6"/>
<comment type="caution">
    <text evidence="1">The sequence shown here is derived from an EMBL/GenBank/DDBJ whole genome shotgun (WGS) entry which is preliminary data.</text>
</comment>
<sequence length="123" mass="13919">MLEPPEASKVFVIFDIKVELSARSVIINKLGKIVEVQGHFSGDFVCNLKNQHEHELLIDLVDGLLVFQMSSSSVIDCLHVLEPQVAAYLHHHCLEDAIATKTSSSLFHVPQHVRRIFHDFNIH</sequence>